<evidence type="ECO:0000256" key="1">
    <source>
        <dbReference type="SAM" id="MobiDB-lite"/>
    </source>
</evidence>
<evidence type="ECO:0000313" key="3">
    <source>
        <dbReference type="Proteomes" id="UP000239340"/>
    </source>
</evidence>
<sequence length="56" mass="6197">MHARRSFASISSSNDAKTSEFHSWSPVRANHLPGIVDQADMIGGLSRRLETNAETR</sequence>
<reference evidence="2 3" key="1">
    <citation type="submission" date="2017-10" db="EMBL/GenBank/DDBJ databases">
        <title>Analysis of the genome sequences of Rhizobium populations associated to common bean (phaseolus vulgaris).</title>
        <authorList>
            <person name="Bustos P."/>
            <person name="Santamaria R.I."/>
            <person name="Miranda-Sanchez F."/>
            <person name="Perez-Carrascal O."/>
            <person name="Juarez S."/>
            <person name="Lozano L."/>
            <person name="Martinez-Flores I."/>
            <person name="Vinuesa P."/>
            <person name="Martinez-Romero E."/>
            <person name="Cevallos M.A."/>
            <person name="Romero D."/>
            <person name="Davila G."/>
            <person name="Gonzalez V."/>
        </authorList>
    </citation>
    <scope>NUCLEOTIDE SEQUENCE [LARGE SCALE GENOMIC DNA]</scope>
    <source>
        <strain evidence="2 3">NXT3</strain>
    </source>
</reference>
<dbReference type="Proteomes" id="UP000239340">
    <property type="component" value="Chromosome"/>
</dbReference>
<evidence type="ECO:0000313" key="2">
    <source>
        <dbReference type="EMBL" id="AUX75527.1"/>
    </source>
</evidence>
<gene>
    <name evidence="2" type="ORF">NXT3_CH00930</name>
</gene>
<dbReference type="EMBL" id="CP024307">
    <property type="protein sequence ID" value="AUX75527.1"/>
    <property type="molecule type" value="Genomic_DNA"/>
</dbReference>
<name>A0A2L0H273_RHIFR</name>
<accession>A0A2L0H273</accession>
<organism evidence="2 3">
    <name type="scientific">Rhizobium fredii</name>
    <name type="common">Sinorhizobium fredii</name>
    <dbReference type="NCBI Taxonomy" id="380"/>
    <lineage>
        <taxon>Bacteria</taxon>
        <taxon>Pseudomonadati</taxon>
        <taxon>Pseudomonadota</taxon>
        <taxon>Alphaproteobacteria</taxon>
        <taxon>Hyphomicrobiales</taxon>
        <taxon>Rhizobiaceae</taxon>
        <taxon>Sinorhizobium/Ensifer group</taxon>
        <taxon>Sinorhizobium</taxon>
    </lineage>
</organism>
<dbReference type="AlphaFoldDB" id="A0A2L0H273"/>
<protein>
    <submittedName>
        <fullName evidence="2">Uncharacterized protein</fullName>
    </submittedName>
</protein>
<proteinExistence type="predicted"/>
<feature type="region of interest" description="Disordered" evidence="1">
    <location>
        <begin position="1"/>
        <end position="24"/>
    </location>
</feature>